<evidence type="ECO:0000313" key="1">
    <source>
        <dbReference type="EMBL" id="RKN30531.1"/>
    </source>
</evidence>
<keyword evidence="1" id="KW-0808">Transferase</keyword>
<evidence type="ECO:0000313" key="2">
    <source>
        <dbReference type="Proteomes" id="UP000275865"/>
    </source>
</evidence>
<sequence length="300" mass="31327">MTTVVSPFAVWLGLREAADAAARSGELVDALRKRLPAGPLTIHDLGSGTGSMLRWLAPRLPGPQHWTLYDRDPALLSLAATGAAVATAPTVGTATVTPEVATTAGAGATTAAVPARVSAADGSQVTVATRCADLTRLTDADLAQADLVTASALLDMLTAEEVERVVAACAGRPTLFMISVVGRVRFSPADPLDAEIAEAFNDHQRRSVGGRRLLGPDAVDAAVEAFTRHGVPVVTRPSPWRLGPDQAELTAEWFRGWLAAAGEQRPALARRAAGYARRRLAEAAAGRLTVLVEHEDLLAG</sequence>
<protein>
    <submittedName>
        <fullName evidence="1">SAM-dependent methyltransferase</fullName>
    </submittedName>
</protein>
<dbReference type="EMBL" id="RAZT01000009">
    <property type="protein sequence ID" value="RKN30531.1"/>
    <property type="molecule type" value="Genomic_DNA"/>
</dbReference>
<proteinExistence type="predicted"/>
<reference evidence="1 2" key="1">
    <citation type="submission" date="2018-09" db="EMBL/GenBank/DDBJ databases">
        <title>Micromonospora sp. nov. MS1-9, isolated from a root of Musa sp.</title>
        <authorList>
            <person name="Kuncharoen N."/>
            <person name="Kudo T."/>
            <person name="Ohkuma M."/>
            <person name="Yuki M."/>
            <person name="Tanasupawat S."/>
        </authorList>
    </citation>
    <scope>NUCLEOTIDE SEQUENCE [LARGE SCALE GENOMIC DNA]</scope>
    <source>
        <strain evidence="1 2">MS1-9</strain>
    </source>
</reference>
<dbReference type="SUPFAM" id="SSF53335">
    <property type="entry name" value="S-adenosyl-L-methionine-dependent methyltransferases"/>
    <property type="match status" value="1"/>
</dbReference>
<dbReference type="GO" id="GO:0032259">
    <property type="term" value="P:methylation"/>
    <property type="evidence" value="ECO:0007669"/>
    <property type="project" value="UniProtKB-KW"/>
</dbReference>
<accession>A0A3A9XZC8</accession>
<dbReference type="Gene3D" id="3.40.50.150">
    <property type="entry name" value="Vaccinia Virus protein VP39"/>
    <property type="match status" value="1"/>
</dbReference>
<dbReference type="RefSeq" id="WP_120689728.1">
    <property type="nucleotide sequence ID" value="NZ_RAZT01000009.1"/>
</dbReference>
<dbReference type="GO" id="GO:0008168">
    <property type="term" value="F:methyltransferase activity"/>
    <property type="evidence" value="ECO:0007669"/>
    <property type="project" value="UniProtKB-KW"/>
</dbReference>
<dbReference type="Proteomes" id="UP000275865">
    <property type="component" value="Unassembled WGS sequence"/>
</dbReference>
<dbReference type="InterPro" id="IPR029063">
    <property type="entry name" value="SAM-dependent_MTases_sf"/>
</dbReference>
<organism evidence="1 2">
    <name type="scientific">Micromonospora musae</name>
    <dbReference type="NCBI Taxonomy" id="1894970"/>
    <lineage>
        <taxon>Bacteria</taxon>
        <taxon>Bacillati</taxon>
        <taxon>Actinomycetota</taxon>
        <taxon>Actinomycetes</taxon>
        <taxon>Micromonosporales</taxon>
        <taxon>Micromonosporaceae</taxon>
        <taxon>Micromonospora</taxon>
    </lineage>
</organism>
<name>A0A3A9XZC8_9ACTN</name>
<comment type="caution">
    <text evidence="1">The sequence shown here is derived from an EMBL/GenBank/DDBJ whole genome shotgun (WGS) entry which is preliminary data.</text>
</comment>
<dbReference type="AlphaFoldDB" id="A0A3A9XZC8"/>
<gene>
    <name evidence="1" type="ORF">D7044_19150</name>
</gene>
<keyword evidence="1" id="KW-0489">Methyltransferase</keyword>